<comment type="caution">
    <text evidence="1">The sequence shown here is derived from an EMBL/GenBank/DDBJ whole genome shotgun (WGS) entry which is preliminary data.</text>
</comment>
<reference evidence="1" key="1">
    <citation type="submission" date="2021-02" db="EMBL/GenBank/DDBJ databases">
        <authorList>
            <person name="Nowell W R."/>
        </authorList>
    </citation>
    <scope>NUCLEOTIDE SEQUENCE</scope>
</reference>
<sequence length="56" mass="6645">MIAIITSDIIIDFSVQYDQLLPEYDVSDKRDDDHYVYDTKPIRSKSGLWAWASYRM</sequence>
<evidence type="ECO:0000313" key="2">
    <source>
        <dbReference type="Proteomes" id="UP000676336"/>
    </source>
</evidence>
<accession>A0A8S2LGP0</accession>
<organism evidence="1 2">
    <name type="scientific">Rotaria magnacalcarata</name>
    <dbReference type="NCBI Taxonomy" id="392030"/>
    <lineage>
        <taxon>Eukaryota</taxon>
        <taxon>Metazoa</taxon>
        <taxon>Spiralia</taxon>
        <taxon>Gnathifera</taxon>
        <taxon>Rotifera</taxon>
        <taxon>Eurotatoria</taxon>
        <taxon>Bdelloidea</taxon>
        <taxon>Philodinida</taxon>
        <taxon>Philodinidae</taxon>
        <taxon>Rotaria</taxon>
    </lineage>
</organism>
<proteinExistence type="predicted"/>
<evidence type="ECO:0000313" key="1">
    <source>
        <dbReference type="EMBL" id="CAF3902932.1"/>
    </source>
</evidence>
<protein>
    <submittedName>
        <fullName evidence="1">Uncharacterized protein</fullName>
    </submittedName>
</protein>
<dbReference type="EMBL" id="CAJOBI010001859">
    <property type="protein sequence ID" value="CAF3902932.1"/>
    <property type="molecule type" value="Genomic_DNA"/>
</dbReference>
<gene>
    <name evidence="1" type="ORF">SMN809_LOCUS6736</name>
</gene>
<name>A0A8S2LGP0_9BILA</name>
<feature type="non-terminal residue" evidence="1">
    <location>
        <position position="1"/>
    </location>
</feature>
<dbReference type="Proteomes" id="UP000676336">
    <property type="component" value="Unassembled WGS sequence"/>
</dbReference>
<dbReference type="AlphaFoldDB" id="A0A8S2LGP0"/>